<evidence type="ECO:0000313" key="2">
    <source>
        <dbReference type="EMBL" id="KAK4096882.1"/>
    </source>
</evidence>
<keyword evidence="3" id="KW-1185">Reference proteome</keyword>
<organism evidence="2 3">
    <name type="scientific">Parathielavia hyrcaniae</name>
    <dbReference type="NCBI Taxonomy" id="113614"/>
    <lineage>
        <taxon>Eukaryota</taxon>
        <taxon>Fungi</taxon>
        <taxon>Dikarya</taxon>
        <taxon>Ascomycota</taxon>
        <taxon>Pezizomycotina</taxon>
        <taxon>Sordariomycetes</taxon>
        <taxon>Sordariomycetidae</taxon>
        <taxon>Sordariales</taxon>
        <taxon>Chaetomiaceae</taxon>
        <taxon>Parathielavia</taxon>
    </lineage>
</organism>
<evidence type="ECO:0000256" key="1">
    <source>
        <dbReference type="SAM" id="MobiDB-lite"/>
    </source>
</evidence>
<dbReference type="Proteomes" id="UP001305647">
    <property type="component" value="Unassembled WGS sequence"/>
</dbReference>
<protein>
    <submittedName>
        <fullName evidence="2">Uncharacterized protein</fullName>
    </submittedName>
</protein>
<proteinExistence type="predicted"/>
<reference evidence="2" key="1">
    <citation type="journal article" date="2023" name="Mol. Phylogenet. Evol.">
        <title>Genome-scale phylogeny and comparative genomics of the fungal order Sordariales.</title>
        <authorList>
            <person name="Hensen N."/>
            <person name="Bonometti L."/>
            <person name="Westerberg I."/>
            <person name="Brannstrom I.O."/>
            <person name="Guillou S."/>
            <person name="Cros-Aarteil S."/>
            <person name="Calhoun S."/>
            <person name="Haridas S."/>
            <person name="Kuo A."/>
            <person name="Mondo S."/>
            <person name="Pangilinan J."/>
            <person name="Riley R."/>
            <person name="LaButti K."/>
            <person name="Andreopoulos B."/>
            <person name="Lipzen A."/>
            <person name="Chen C."/>
            <person name="Yan M."/>
            <person name="Daum C."/>
            <person name="Ng V."/>
            <person name="Clum A."/>
            <person name="Steindorff A."/>
            <person name="Ohm R.A."/>
            <person name="Martin F."/>
            <person name="Silar P."/>
            <person name="Natvig D.O."/>
            <person name="Lalanne C."/>
            <person name="Gautier V."/>
            <person name="Ament-Velasquez S.L."/>
            <person name="Kruys A."/>
            <person name="Hutchinson M.I."/>
            <person name="Powell A.J."/>
            <person name="Barry K."/>
            <person name="Miller A.N."/>
            <person name="Grigoriev I.V."/>
            <person name="Debuchy R."/>
            <person name="Gladieux P."/>
            <person name="Hiltunen Thoren M."/>
            <person name="Johannesson H."/>
        </authorList>
    </citation>
    <scope>NUCLEOTIDE SEQUENCE</scope>
    <source>
        <strain evidence="2">CBS 757.83</strain>
    </source>
</reference>
<reference evidence="2" key="2">
    <citation type="submission" date="2023-05" db="EMBL/GenBank/DDBJ databases">
        <authorList>
            <consortium name="Lawrence Berkeley National Laboratory"/>
            <person name="Steindorff A."/>
            <person name="Hensen N."/>
            <person name="Bonometti L."/>
            <person name="Westerberg I."/>
            <person name="Brannstrom I.O."/>
            <person name="Guillou S."/>
            <person name="Cros-Aarteil S."/>
            <person name="Calhoun S."/>
            <person name="Haridas S."/>
            <person name="Kuo A."/>
            <person name="Mondo S."/>
            <person name="Pangilinan J."/>
            <person name="Riley R."/>
            <person name="Labutti K."/>
            <person name="Andreopoulos B."/>
            <person name="Lipzen A."/>
            <person name="Chen C."/>
            <person name="Yanf M."/>
            <person name="Daum C."/>
            <person name="Ng V."/>
            <person name="Clum A."/>
            <person name="Ohm R."/>
            <person name="Martin F."/>
            <person name="Silar P."/>
            <person name="Natvig D."/>
            <person name="Lalanne C."/>
            <person name="Gautier V."/>
            <person name="Ament-Velasquez S.L."/>
            <person name="Kruys A."/>
            <person name="Hutchinson M.I."/>
            <person name="Powell A.J."/>
            <person name="Barry K."/>
            <person name="Miller A.N."/>
            <person name="Grigoriev I.V."/>
            <person name="Debuchy R."/>
            <person name="Gladieux P."/>
            <person name="Thoren M.H."/>
            <person name="Johannesson H."/>
        </authorList>
    </citation>
    <scope>NUCLEOTIDE SEQUENCE</scope>
    <source>
        <strain evidence="2">CBS 757.83</strain>
    </source>
</reference>
<dbReference type="EMBL" id="MU863692">
    <property type="protein sequence ID" value="KAK4096882.1"/>
    <property type="molecule type" value="Genomic_DNA"/>
</dbReference>
<feature type="region of interest" description="Disordered" evidence="1">
    <location>
        <begin position="1"/>
        <end position="20"/>
    </location>
</feature>
<name>A0AAN6SXW4_9PEZI</name>
<evidence type="ECO:0000313" key="3">
    <source>
        <dbReference type="Proteomes" id="UP001305647"/>
    </source>
</evidence>
<gene>
    <name evidence="2" type="ORF">N658DRAFT_501057</name>
</gene>
<dbReference type="AlphaFoldDB" id="A0AAN6SXW4"/>
<accession>A0AAN6SXW4</accession>
<sequence>MAFPRACPTPYTPTDNMRQDGASMTSSLDELFDHCQGIGATVQITGEGPGQTSGRRFEVQGGGKRIVVEENILALTHAGRKLLRDYRGGYQWTVLSSVACFWLVCV</sequence>
<comment type="caution">
    <text evidence="2">The sequence shown here is derived from an EMBL/GenBank/DDBJ whole genome shotgun (WGS) entry which is preliminary data.</text>
</comment>